<organism evidence="1 2">
    <name type="scientific">Ameca splendens</name>
    <dbReference type="NCBI Taxonomy" id="208324"/>
    <lineage>
        <taxon>Eukaryota</taxon>
        <taxon>Metazoa</taxon>
        <taxon>Chordata</taxon>
        <taxon>Craniata</taxon>
        <taxon>Vertebrata</taxon>
        <taxon>Euteleostomi</taxon>
        <taxon>Actinopterygii</taxon>
        <taxon>Neopterygii</taxon>
        <taxon>Teleostei</taxon>
        <taxon>Neoteleostei</taxon>
        <taxon>Acanthomorphata</taxon>
        <taxon>Ovalentaria</taxon>
        <taxon>Atherinomorphae</taxon>
        <taxon>Cyprinodontiformes</taxon>
        <taxon>Goodeidae</taxon>
        <taxon>Ameca</taxon>
    </lineage>
</organism>
<evidence type="ECO:0000313" key="2">
    <source>
        <dbReference type="Proteomes" id="UP001469553"/>
    </source>
</evidence>
<dbReference type="EMBL" id="JAHRIP010077952">
    <property type="protein sequence ID" value="MEQ2312013.1"/>
    <property type="molecule type" value="Genomic_DNA"/>
</dbReference>
<keyword evidence="2" id="KW-1185">Reference proteome</keyword>
<gene>
    <name evidence="1" type="ORF">AMECASPLE_026508</name>
</gene>
<name>A0ABV1A0F6_9TELE</name>
<dbReference type="Proteomes" id="UP001469553">
    <property type="component" value="Unassembled WGS sequence"/>
</dbReference>
<accession>A0ABV1A0F6</accession>
<reference evidence="1 2" key="1">
    <citation type="submission" date="2021-06" db="EMBL/GenBank/DDBJ databases">
        <authorList>
            <person name="Palmer J.M."/>
        </authorList>
    </citation>
    <scope>NUCLEOTIDE SEQUENCE [LARGE SCALE GENOMIC DNA]</scope>
    <source>
        <strain evidence="1 2">AS_MEX2019</strain>
        <tissue evidence="1">Muscle</tissue>
    </source>
</reference>
<evidence type="ECO:0000313" key="1">
    <source>
        <dbReference type="EMBL" id="MEQ2312013.1"/>
    </source>
</evidence>
<proteinExistence type="predicted"/>
<comment type="caution">
    <text evidence="1">The sequence shown here is derived from an EMBL/GenBank/DDBJ whole genome shotgun (WGS) entry which is preliminary data.</text>
</comment>
<protein>
    <submittedName>
        <fullName evidence="1">Uncharacterized protein</fullName>
    </submittedName>
</protein>
<sequence>MAFSIYKQVKHLHTDVLFSTKDLFLRSELSLSHLFIFIFWCAKRQTTCSESIHGVRAGDSAAFCTAALQVIQYRQVMGEVTGWEEEGGRNGRKIISPKHILGSFTNHFCKNQHMTGFYWKYLFSKEIQPKVGEQKRK</sequence>